<sequence length="109" mass="12375">MNVIQCYTPTNDSNDDIKDQLYEKLQSIIAKCARKDLTILVGDLNTKVGINNTEYEDIMEKHGLGETNKSGERFVNVCAFNKLVIGGTIFPHKRIHKVTWISPDYTTKN</sequence>
<evidence type="ECO:0000313" key="2">
    <source>
        <dbReference type="Proteomes" id="UP000277204"/>
    </source>
</evidence>
<organism evidence="1 2">
    <name type="scientific">Schistosoma margrebowiei</name>
    <dbReference type="NCBI Taxonomy" id="48269"/>
    <lineage>
        <taxon>Eukaryota</taxon>
        <taxon>Metazoa</taxon>
        <taxon>Spiralia</taxon>
        <taxon>Lophotrochozoa</taxon>
        <taxon>Platyhelminthes</taxon>
        <taxon>Trematoda</taxon>
        <taxon>Digenea</taxon>
        <taxon>Strigeidida</taxon>
        <taxon>Schistosomatoidea</taxon>
        <taxon>Schistosomatidae</taxon>
        <taxon>Schistosoma</taxon>
    </lineage>
</organism>
<protein>
    <submittedName>
        <fullName evidence="1">Uncharacterized protein</fullName>
    </submittedName>
</protein>
<dbReference type="Gene3D" id="3.60.10.10">
    <property type="entry name" value="Endonuclease/exonuclease/phosphatase"/>
    <property type="match status" value="1"/>
</dbReference>
<dbReference type="PANTHER" id="PTHR23227">
    <property type="entry name" value="BUCENTAUR RELATED"/>
    <property type="match status" value="1"/>
</dbReference>
<proteinExistence type="predicted"/>
<accession>A0A183M0H7</accession>
<dbReference type="PANTHER" id="PTHR23227:SF67">
    <property type="entry name" value="CRANIOFACIAL DEVELOPMENT PROTEIN 2-LIKE"/>
    <property type="match status" value="1"/>
</dbReference>
<dbReference type="InterPro" id="IPR027124">
    <property type="entry name" value="Swc5/CFDP1/2"/>
</dbReference>
<dbReference type="Proteomes" id="UP000277204">
    <property type="component" value="Unassembled WGS sequence"/>
</dbReference>
<dbReference type="AlphaFoldDB" id="A0A183M0H7"/>
<keyword evidence="2" id="KW-1185">Reference proteome</keyword>
<gene>
    <name evidence="1" type="ORF">SMRZ_LOCUS9552</name>
</gene>
<dbReference type="InterPro" id="IPR036691">
    <property type="entry name" value="Endo/exonu/phosph_ase_sf"/>
</dbReference>
<evidence type="ECO:0000313" key="1">
    <source>
        <dbReference type="EMBL" id="VDO86799.1"/>
    </source>
</evidence>
<dbReference type="SUPFAM" id="SSF56219">
    <property type="entry name" value="DNase I-like"/>
    <property type="match status" value="1"/>
</dbReference>
<name>A0A183M0H7_9TREM</name>
<dbReference type="EMBL" id="UZAI01004547">
    <property type="protein sequence ID" value="VDO86799.1"/>
    <property type="molecule type" value="Genomic_DNA"/>
</dbReference>
<reference evidence="1 2" key="1">
    <citation type="submission" date="2018-11" db="EMBL/GenBank/DDBJ databases">
        <authorList>
            <consortium name="Pathogen Informatics"/>
        </authorList>
    </citation>
    <scope>NUCLEOTIDE SEQUENCE [LARGE SCALE GENOMIC DNA]</scope>
    <source>
        <strain evidence="1 2">Zambia</strain>
    </source>
</reference>